<accession>A0ACB7J0D9</accession>
<reference evidence="1 2" key="1">
    <citation type="journal article" date="2021" name="Appl. Environ. Microbiol.">
        <title>Genetic linkage and physical mapping for an oyster mushroom Pleurotus cornucopiae and QTL analysis for the trait cap color.</title>
        <authorList>
            <person name="Zhang Y."/>
            <person name="Gao W."/>
            <person name="Sonnenberg A."/>
            <person name="Chen Q."/>
            <person name="Zhang J."/>
            <person name="Huang C."/>
        </authorList>
    </citation>
    <scope>NUCLEOTIDE SEQUENCE [LARGE SCALE GENOMIC DNA]</scope>
    <source>
        <strain evidence="1">CCMSSC00406</strain>
    </source>
</reference>
<evidence type="ECO:0000313" key="1">
    <source>
        <dbReference type="EMBL" id="KAG9223907.1"/>
    </source>
</evidence>
<comment type="caution">
    <text evidence="1">The sequence shown here is derived from an EMBL/GenBank/DDBJ whole genome shotgun (WGS) entry which is preliminary data.</text>
</comment>
<sequence length="1650" mass="181116">MQEAEEIDTCRICSGPAEPGQPLFHPCKCSGTIRYIHQDCLTTWLAHSKKKSCDVCKHPYSFTKVYSTDMPSKLPVTLVIRRLLQQTIWGILFVIRAIVVGTIWLAILPLMTIWTWRMYFSMGDYTAWWISDRHRPSSDRFIPNSLYQTVPAPVNITFPPLTLQFSGHPMWLTLSSDIFTGQIIASIIVLTFVAVFLLREWISQNARPGVFEDEELPDGDQVPAPPRRVEARVNELPEQLAQRQVEAIQALEALRAAEIQNGIDRDGRRILPHWQFAVNEENPPNDEFEAPPRVPQQKRVRRIKRPLTGGDGEDPAGERGLVVESEIERLRRKAFNRRLQAARVYGARRKAQVGGTLPLVERELDRRDLVRDPMPPFEFTFRAPGDEELRRPASAPETMQSTPALDHEAIEALFRPPSAQDTPPSQETPPSSAAPPLPFSLSSVSLPPPPSYSPPSYPGPPLDDDETVGATPQLPRRPPLPTVTLPSVDFSTQPLSTSSSGGRAAASPLVSPSLATYCAPEEFNSEAGPSSLASYFTGPKSGALGLNTSEGDNADSMAAQGGSSSSSWDASLSSGLDGATPTVPMEDSEVMATSVDDSEDDLDDVPEDLAMDRMTPSQLRAARDKYFALALAGRNSGSSAAGDGGQLDSDDPTSSGGEEDELRIPTPPPPREHVFGGVLVIGADDTDDDGEEDEQSEDDDEEEHDLNGEPAPVVARVRIVQPAADGGVDVVFNPQVEPVRLPQEGAHLFEIGQAPAEIAQLVGNGVPADAQNEAGNQANEPGIPDAAAAALLAGNEDLDGNGEDDMEGALEAIGMRGPIYGVVQNAVVMIFVLHLTIGLGVWVPFTVGKSAALLVLDPYRCLQILHLPIKAMRVVTDPVVDSTIFLVTHVILPTILRIARRQVQTCCTFIMFLVRHLVGATITDKITHAVQSASDRIPSLMDLVEQPFSHFSPSMKATSPVQPSSGPTSILCKAVIPLVDSLGPVEPYFAAVGREVRVNFIQVKASWERLALGSGPAERAFAVALGYSIVAFILAIYLHILTVGSVKSAHRAVRSTVRQQLLVLKVAAFIIIELVAFPLGCGIVLDLCTVWLFPTTSLVARATYFFQAPLTAMFYHWVAGTVFMYSFAILLSSCRNIMRPGAMWFIKDPQDQNSHPIRDILDRPALTQLRKISVSGLMYSFVVVCVVSSVAGLLVLGRRSIMPFRLKTREPLSSVPIDLIFLHLVLPYTMHYFRPRKTLKALTTSLWRALAKRLRLSSYFFGGRYLAEEYTNKNFLAYFVEPADLMNKEAQWAGGLRRVPATDHIALPRDMRATAAVNEAGEPIDDFNKELIATQNAEAVRANRSVKDDYTVVYLPPGFRYRLFAFIAILWTLGSLCLGVGVAFPIALGRGFFRLFVPYELHDGYSLIVGFYLLWGCYLFGRAIDKLDKRRQRRGDEGPRADLRVLILKRGLLWVLKITYIIIFLGFVIPTLVSIVMDLYLILPVRLLVNPSLSPTIRIVDAWALGLLYTKIALFTQRIGPDAPINQGLRRIMNHGWTNPDPVTATKEVIGPTMLGLSGMIALPAMLFLIANTYVPSLQLGAKATFIYVYPVIFALVAVSGAVSLMYKSLLAWSQAVRDKEFLVEMRLQNHIPETPRPSSSATPSIPSTA</sequence>
<gene>
    <name evidence="1" type="ORF">CCMSSC00406_0004477</name>
</gene>
<dbReference type="EMBL" id="WQMT02000004">
    <property type="protein sequence ID" value="KAG9223907.1"/>
    <property type="molecule type" value="Genomic_DNA"/>
</dbReference>
<keyword evidence="2" id="KW-1185">Reference proteome</keyword>
<organism evidence="1 2">
    <name type="scientific">Pleurotus cornucopiae</name>
    <name type="common">Cornucopia mushroom</name>
    <dbReference type="NCBI Taxonomy" id="5321"/>
    <lineage>
        <taxon>Eukaryota</taxon>
        <taxon>Fungi</taxon>
        <taxon>Dikarya</taxon>
        <taxon>Basidiomycota</taxon>
        <taxon>Agaricomycotina</taxon>
        <taxon>Agaricomycetes</taxon>
        <taxon>Agaricomycetidae</taxon>
        <taxon>Agaricales</taxon>
        <taxon>Pleurotineae</taxon>
        <taxon>Pleurotaceae</taxon>
        <taxon>Pleurotus</taxon>
    </lineage>
</organism>
<proteinExistence type="predicted"/>
<protein>
    <submittedName>
        <fullName evidence="1">Uncharacterized protein</fullName>
    </submittedName>
</protein>
<name>A0ACB7J0D9_PLECO</name>
<dbReference type="Proteomes" id="UP000824881">
    <property type="component" value="Unassembled WGS sequence"/>
</dbReference>
<evidence type="ECO:0000313" key="2">
    <source>
        <dbReference type="Proteomes" id="UP000824881"/>
    </source>
</evidence>